<reference evidence="1" key="1">
    <citation type="submission" date="2014-11" db="EMBL/GenBank/DDBJ databases">
        <authorList>
            <person name="Amaro Gonzalez C."/>
        </authorList>
    </citation>
    <scope>NUCLEOTIDE SEQUENCE</scope>
</reference>
<sequence>MNKKRSQLDFFSPSGKHPRMALVHLAGSVSSCLLETIKAIRTFCAAGSSPAGTFILWK</sequence>
<dbReference type="EMBL" id="GBXM01033383">
    <property type="protein sequence ID" value="JAH75194.1"/>
    <property type="molecule type" value="Transcribed_RNA"/>
</dbReference>
<organism evidence="1">
    <name type="scientific">Anguilla anguilla</name>
    <name type="common">European freshwater eel</name>
    <name type="synonym">Muraena anguilla</name>
    <dbReference type="NCBI Taxonomy" id="7936"/>
    <lineage>
        <taxon>Eukaryota</taxon>
        <taxon>Metazoa</taxon>
        <taxon>Chordata</taxon>
        <taxon>Craniata</taxon>
        <taxon>Vertebrata</taxon>
        <taxon>Euteleostomi</taxon>
        <taxon>Actinopterygii</taxon>
        <taxon>Neopterygii</taxon>
        <taxon>Teleostei</taxon>
        <taxon>Anguilliformes</taxon>
        <taxon>Anguillidae</taxon>
        <taxon>Anguilla</taxon>
    </lineage>
</organism>
<proteinExistence type="predicted"/>
<reference evidence="1" key="2">
    <citation type="journal article" date="2015" name="Fish Shellfish Immunol.">
        <title>Early steps in the European eel (Anguilla anguilla)-Vibrio vulnificus interaction in the gills: Role of the RtxA13 toxin.</title>
        <authorList>
            <person name="Callol A."/>
            <person name="Pajuelo D."/>
            <person name="Ebbesson L."/>
            <person name="Teles M."/>
            <person name="MacKenzie S."/>
            <person name="Amaro C."/>
        </authorList>
    </citation>
    <scope>NUCLEOTIDE SEQUENCE</scope>
</reference>
<protein>
    <submittedName>
        <fullName evidence="1">Uncharacterized protein</fullName>
    </submittedName>
</protein>
<name>A0A0E9VAQ3_ANGAN</name>
<dbReference type="AlphaFoldDB" id="A0A0E9VAQ3"/>
<dbReference type="PROSITE" id="PS51257">
    <property type="entry name" value="PROKAR_LIPOPROTEIN"/>
    <property type="match status" value="1"/>
</dbReference>
<evidence type="ECO:0000313" key="1">
    <source>
        <dbReference type="EMBL" id="JAH75194.1"/>
    </source>
</evidence>
<accession>A0A0E9VAQ3</accession>